<sequence>MAQHIEGRSGQYVPFGSYHCFAPAPLPLVPPVHFDGEMQLLLSSADRAVARLDGAALTLPNPDLFVYAFMRQEAALSSQIEGTQASLEDLFEYEAVPEAVAPHSDVTEIINYIQAMNWGLAELPQLPLSKRLVQGLHERLLASGRGAARNPGSFRQGQNHIGPPGCSIEEATFVPPAVPLMEPALDNWERYLHERDLPVLVRCAILHAQFETIHPFWGGNGRVGRMLITLKLCEEEILERPLLYLSLYFKQFRQEYYASLQRARDHGDWEGWIKFFLNGVRLTCRAALDAARRITALREELLGRAQSASRSSSPARLTEELFRHPYITFSQAALFLNTTNQGGANTVEALVQLGILEEAGRSGRTRMFAFRPYLDLLHETSDDLGPAIGGEDRLRPPLGTHSSQV</sequence>
<dbReference type="InterPro" id="IPR040198">
    <property type="entry name" value="Fido_containing"/>
</dbReference>
<keyword evidence="4" id="KW-1185">Reference proteome</keyword>
<dbReference type="InterPro" id="IPR036597">
    <property type="entry name" value="Fido-like_dom_sf"/>
</dbReference>
<evidence type="ECO:0000256" key="1">
    <source>
        <dbReference type="SAM" id="MobiDB-lite"/>
    </source>
</evidence>
<dbReference type="Pfam" id="PF02661">
    <property type="entry name" value="Fic"/>
    <property type="match status" value="1"/>
</dbReference>
<gene>
    <name evidence="3" type="ORF">NGM99_03470</name>
</gene>
<dbReference type="InterPro" id="IPR025758">
    <property type="entry name" value="Fic/DOC_N"/>
</dbReference>
<dbReference type="PIRSF" id="PIRSF038925">
    <property type="entry name" value="AMP-prot_trans"/>
    <property type="match status" value="1"/>
</dbReference>
<dbReference type="Proteomes" id="UP001205906">
    <property type="component" value="Unassembled WGS sequence"/>
</dbReference>
<organism evidence="3 4">
    <name type="scientific">Mesorhizobium liriopis</name>
    <dbReference type="NCBI Taxonomy" id="2953882"/>
    <lineage>
        <taxon>Bacteria</taxon>
        <taxon>Pseudomonadati</taxon>
        <taxon>Pseudomonadota</taxon>
        <taxon>Alphaproteobacteria</taxon>
        <taxon>Hyphomicrobiales</taxon>
        <taxon>Phyllobacteriaceae</taxon>
        <taxon>Mesorhizobium</taxon>
    </lineage>
</organism>
<dbReference type="EMBL" id="JAMXQS010000002">
    <property type="protein sequence ID" value="MCO6048846.1"/>
    <property type="molecule type" value="Genomic_DNA"/>
</dbReference>
<dbReference type="InterPro" id="IPR026287">
    <property type="entry name" value="SoFic-like"/>
</dbReference>
<dbReference type="PANTHER" id="PTHR13504:SF38">
    <property type="entry name" value="FIDO DOMAIN-CONTAINING PROTEIN"/>
    <property type="match status" value="1"/>
</dbReference>
<proteinExistence type="predicted"/>
<dbReference type="Pfam" id="PF13784">
    <property type="entry name" value="Fic_N"/>
    <property type="match status" value="1"/>
</dbReference>
<dbReference type="InterPro" id="IPR003812">
    <property type="entry name" value="Fido"/>
</dbReference>
<name>A0ABT1C4G8_9HYPH</name>
<feature type="domain" description="Fido" evidence="2">
    <location>
        <begin position="128"/>
        <end position="278"/>
    </location>
</feature>
<accession>A0ABT1C4G8</accession>
<dbReference type="PROSITE" id="PS51459">
    <property type="entry name" value="FIDO"/>
    <property type="match status" value="1"/>
</dbReference>
<evidence type="ECO:0000313" key="4">
    <source>
        <dbReference type="Proteomes" id="UP001205906"/>
    </source>
</evidence>
<dbReference type="PANTHER" id="PTHR13504">
    <property type="entry name" value="FIDO DOMAIN-CONTAINING PROTEIN DDB_G0283145"/>
    <property type="match status" value="1"/>
</dbReference>
<feature type="region of interest" description="Disordered" evidence="1">
    <location>
        <begin position="385"/>
        <end position="405"/>
    </location>
</feature>
<comment type="caution">
    <text evidence="3">The sequence shown here is derived from an EMBL/GenBank/DDBJ whole genome shotgun (WGS) entry which is preliminary data.</text>
</comment>
<evidence type="ECO:0000313" key="3">
    <source>
        <dbReference type="EMBL" id="MCO6048846.1"/>
    </source>
</evidence>
<protein>
    <submittedName>
        <fullName evidence="3">Fic family protein</fullName>
    </submittedName>
</protein>
<dbReference type="SUPFAM" id="SSF140931">
    <property type="entry name" value="Fic-like"/>
    <property type="match status" value="1"/>
</dbReference>
<reference evidence="3 4" key="1">
    <citation type="submission" date="2022-06" db="EMBL/GenBank/DDBJ databases">
        <title>Mesorhizobium sp. strain RP14 Genome sequencing and assembly.</title>
        <authorList>
            <person name="Kim I."/>
        </authorList>
    </citation>
    <scope>NUCLEOTIDE SEQUENCE [LARGE SCALE GENOMIC DNA]</scope>
    <source>
        <strain evidence="4">RP14(2022)</strain>
    </source>
</reference>
<evidence type="ECO:0000259" key="2">
    <source>
        <dbReference type="PROSITE" id="PS51459"/>
    </source>
</evidence>
<dbReference type="Gene3D" id="1.10.3290.10">
    <property type="entry name" value="Fido-like domain"/>
    <property type="match status" value="1"/>
</dbReference>